<dbReference type="Pfam" id="PF07463">
    <property type="entry name" value="NUMOD4"/>
    <property type="match status" value="1"/>
</dbReference>
<evidence type="ECO:0000313" key="3">
    <source>
        <dbReference type="Proteomes" id="UP000593627"/>
    </source>
</evidence>
<keyword evidence="2" id="KW-0378">Hydrolase</keyword>
<protein>
    <submittedName>
        <fullName evidence="2">HNH endonuclease</fullName>
    </submittedName>
</protein>
<dbReference type="Pfam" id="PF13392">
    <property type="entry name" value="HNH_3"/>
    <property type="match status" value="1"/>
</dbReference>
<dbReference type="GO" id="GO:0016788">
    <property type="term" value="F:hydrolase activity, acting on ester bonds"/>
    <property type="evidence" value="ECO:0007669"/>
    <property type="project" value="InterPro"/>
</dbReference>
<dbReference type="RefSeq" id="YP_010111460.1">
    <property type="nucleotide sequence ID" value="NC_055881.1"/>
</dbReference>
<keyword evidence="2" id="KW-0255">Endonuclease</keyword>
<dbReference type="Gene3D" id="1.10.10.10">
    <property type="entry name" value="Winged helix-like DNA-binding domain superfamily/Winged helix DNA-binding domain"/>
    <property type="match status" value="1"/>
</dbReference>
<keyword evidence="3" id="KW-1185">Reference proteome</keyword>
<evidence type="ECO:0000313" key="2">
    <source>
        <dbReference type="EMBL" id="QOR59302.1"/>
    </source>
</evidence>
<dbReference type="GO" id="GO:0004519">
    <property type="term" value="F:endonuclease activity"/>
    <property type="evidence" value="ECO:0007669"/>
    <property type="project" value="UniProtKB-KW"/>
</dbReference>
<dbReference type="InterPro" id="IPR044925">
    <property type="entry name" value="His-Me_finger_sf"/>
</dbReference>
<dbReference type="Proteomes" id="UP000593627">
    <property type="component" value="Segment"/>
</dbReference>
<keyword evidence="2" id="KW-0540">Nuclease</keyword>
<feature type="domain" description="HNH nuclease" evidence="1">
    <location>
        <begin position="58"/>
        <end position="106"/>
    </location>
</feature>
<dbReference type="InterPro" id="IPR010902">
    <property type="entry name" value="NUMOD4"/>
</dbReference>
<dbReference type="KEGG" id="vg:65129848"/>
<dbReference type="InterPro" id="IPR036388">
    <property type="entry name" value="WH-like_DNA-bd_sf"/>
</dbReference>
<proteinExistence type="predicted"/>
<name>A0A7M1RZG6_9CAUD</name>
<dbReference type="EMBL" id="MT774388">
    <property type="protein sequence ID" value="QOR59302.1"/>
    <property type="molecule type" value="Genomic_DNA"/>
</dbReference>
<dbReference type="SMART" id="SM00507">
    <property type="entry name" value="HNHc"/>
    <property type="match status" value="1"/>
</dbReference>
<dbReference type="InterPro" id="IPR003615">
    <property type="entry name" value="HNH_nuc"/>
</dbReference>
<dbReference type="GeneID" id="65129848"/>
<dbReference type="SUPFAM" id="SSF54060">
    <property type="entry name" value="His-Me finger endonucleases"/>
    <property type="match status" value="1"/>
</dbReference>
<accession>A0A7M1RZG6</accession>
<dbReference type="SUPFAM" id="SSF64496">
    <property type="entry name" value="DNA-binding domain of intron-encoded endonucleases"/>
    <property type="match status" value="1"/>
</dbReference>
<evidence type="ECO:0000259" key="1">
    <source>
        <dbReference type="SMART" id="SM00507"/>
    </source>
</evidence>
<sequence length="182" mass="20587">MQDYSRNVEESWRPVIGHEGRYEVSNLGRVRSLLTNKILKQSKNNSGYLVVGCSTKSRSGNKLVHRLVAESFIPNPLNLPQVNHIDENKENNIASNLEWCTSNYNRHFGTGIERISNSNKITKKGQGLKPVIKCSLSGEELEHFNSIEEATISMGSKNLSSISNVLHGRRLQAFGFKWKFKE</sequence>
<dbReference type="Gene3D" id="3.90.75.20">
    <property type="match status" value="1"/>
</dbReference>
<organism evidence="2 3">
    <name type="scientific">uncultured phage cr112_1</name>
    <dbReference type="NCBI Taxonomy" id="2772072"/>
    <lineage>
        <taxon>Viruses</taxon>
        <taxon>Duplodnaviria</taxon>
        <taxon>Heunggongvirae</taxon>
        <taxon>Uroviricota</taxon>
        <taxon>Caudoviricetes</taxon>
        <taxon>Crassvirales</taxon>
        <taxon>Steigviridae</taxon>
        <taxon>Asinivirinae</taxon>
        <taxon>Kehishuvirus</taxon>
        <taxon>Kehishuvirus splanchnicus</taxon>
    </lineage>
</organism>
<reference evidence="2 3" key="1">
    <citation type="submission" date="2020-07" db="EMBL/GenBank/DDBJ databases">
        <title>Taxonomic proposal: Crassvirales, a new order of highly abundant and diverse bacterial viruses.</title>
        <authorList>
            <person name="Shkoporov A.N."/>
            <person name="Stockdale S.R."/>
            <person name="Guerin E."/>
            <person name="Ross R.P."/>
            <person name="Hill C."/>
        </authorList>
    </citation>
    <scope>NUCLEOTIDE SEQUENCE [LARGE SCALE GENOMIC DNA]</scope>
</reference>